<dbReference type="EC" id="4.1.2.25" evidence="6"/>
<comment type="function">
    <text evidence="6">Catalyzes the conversion of 7,8-dihydroneopterin to 6-hydroxymethyl-7,8-dihydropterin.</text>
</comment>
<evidence type="ECO:0000256" key="2">
    <source>
        <dbReference type="ARBA" id="ARBA00005013"/>
    </source>
</evidence>
<dbReference type="InterPro" id="IPR006157">
    <property type="entry name" value="FolB_dom"/>
</dbReference>
<dbReference type="CDD" id="cd00534">
    <property type="entry name" value="DHNA_DHNTPE"/>
    <property type="match status" value="1"/>
</dbReference>
<evidence type="ECO:0000256" key="1">
    <source>
        <dbReference type="ARBA" id="ARBA00001353"/>
    </source>
</evidence>
<evidence type="ECO:0000256" key="4">
    <source>
        <dbReference type="ARBA" id="ARBA00022909"/>
    </source>
</evidence>
<reference evidence="9" key="1">
    <citation type="journal article" date="2019" name="Int. J. Syst. Evol. Microbiol.">
        <title>The Global Catalogue of Microorganisms (GCM) 10K type strain sequencing project: providing services to taxonomists for standard genome sequencing and annotation.</title>
        <authorList>
            <consortium name="The Broad Institute Genomics Platform"/>
            <consortium name="The Broad Institute Genome Sequencing Center for Infectious Disease"/>
            <person name="Wu L."/>
            <person name="Ma J."/>
        </authorList>
    </citation>
    <scope>NUCLEOTIDE SEQUENCE [LARGE SCALE GENOMIC DNA]</scope>
    <source>
        <strain evidence="9">CGMCC 1.13718</strain>
    </source>
</reference>
<sequence length="126" mass="14152">MDIVYIRDLKVDTIIGIYDWEREVRQTVSLDLEMAFDISEAARTDDIRHTLNYKAVAKRLIAFIEGSEFLLVETMAEQAAAIVREEFAVSWLRLRLSKPGAVRGSRDVGVIIERGDRPATGAAAEV</sequence>
<dbReference type="PANTHER" id="PTHR42844">
    <property type="entry name" value="DIHYDRONEOPTERIN ALDOLASE 1-RELATED"/>
    <property type="match status" value="1"/>
</dbReference>
<evidence type="ECO:0000313" key="8">
    <source>
        <dbReference type="EMBL" id="MFC6634418.1"/>
    </source>
</evidence>
<dbReference type="InterPro" id="IPR043133">
    <property type="entry name" value="GTP-CH-I_C/QueF"/>
</dbReference>
<name>A0ABW1YPX2_9GAMM</name>
<comment type="catalytic activity">
    <reaction evidence="1 6">
        <text>7,8-dihydroneopterin = 6-hydroxymethyl-7,8-dihydropterin + glycolaldehyde</text>
        <dbReference type="Rhea" id="RHEA:10540"/>
        <dbReference type="ChEBI" id="CHEBI:17001"/>
        <dbReference type="ChEBI" id="CHEBI:17071"/>
        <dbReference type="ChEBI" id="CHEBI:44841"/>
        <dbReference type="EC" id="4.1.2.25"/>
    </reaction>
</comment>
<evidence type="ECO:0000259" key="7">
    <source>
        <dbReference type="SMART" id="SM00905"/>
    </source>
</evidence>
<dbReference type="EMBL" id="JBHSVR010000001">
    <property type="protein sequence ID" value="MFC6634418.1"/>
    <property type="molecule type" value="Genomic_DNA"/>
</dbReference>
<protein>
    <recommendedName>
        <fullName evidence="6">7,8-dihydroneopterin aldolase</fullName>
        <ecNumber evidence="6">4.1.2.25</ecNumber>
    </recommendedName>
</protein>
<comment type="pathway">
    <text evidence="2 6">Cofactor biosynthesis; tetrahydrofolate biosynthesis; 2-amino-4-hydroxy-6-hydroxymethyl-7,8-dihydropteridine diphosphate from 7,8-dihydroneopterin triphosphate: step 3/4.</text>
</comment>
<feature type="domain" description="Dihydroneopterin aldolase/epimerase" evidence="7">
    <location>
        <begin position="4"/>
        <end position="114"/>
    </location>
</feature>
<evidence type="ECO:0000256" key="3">
    <source>
        <dbReference type="ARBA" id="ARBA00005708"/>
    </source>
</evidence>
<keyword evidence="4 6" id="KW-0289">Folate biosynthesis</keyword>
<organism evidence="8 9">
    <name type="scientific">Microbulbifer taiwanensis</name>
    <dbReference type="NCBI Taxonomy" id="986746"/>
    <lineage>
        <taxon>Bacteria</taxon>
        <taxon>Pseudomonadati</taxon>
        <taxon>Pseudomonadota</taxon>
        <taxon>Gammaproteobacteria</taxon>
        <taxon>Cellvibrionales</taxon>
        <taxon>Microbulbiferaceae</taxon>
        <taxon>Microbulbifer</taxon>
    </lineage>
</organism>
<dbReference type="RefSeq" id="WP_193193841.1">
    <property type="nucleotide sequence ID" value="NZ_JACZFR010000051.1"/>
</dbReference>
<comment type="similarity">
    <text evidence="3 6">Belongs to the DHNA family.</text>
</comment>
<dbReference type="NCBIfam" id="TIGR00526">
    <property type="entry name" value="folB_dom"/>
    <property type="match status" value="1"/>
</dbReference>
<keyword evidence="5 6" id="KW-0456">Lyase</keyword>
<proteinExistence type="inferred from homology"/>
<comment type="caution">
    <text evidence="8">The sequence shown here is derived from an EMBL/GenBank/DDBJ whole genome shotgun (WGS) entry which is preliminary data.</text>
</comment>
<keyword evidence="9" id="KW-1185">Reference proteome</keyword>
<accession>A0ABW1YPX2</accession>
<evidence type="ECO:0000256" key="5">
    <source>
        <dbReference type="ARBA" id="ARBA00023239"/>
    </source>
</evidence>
<dbReference type="NCBIfam" id="TIGR00525">
    <property type="entry name" value="folB"/>
    <property type="match status" value="1"/>
</dbReference>
<dbReference type="SMART" id="SM00905">
    <property type="entry name" value="FolB"/>
    <property type="match status" value="1"/>
</dbReference>
<dbReference type="Proteomes" id="UP001596425">
    <property type="component" value="Unassembled WGS sequence"/>
</dbReference>
<gene>
    <name evidence="8" type="primary">folB</name>
    <name evidence="8" type="ORF">ACFQBM_14045</name>
</gene>
<dbReference type="Pfam" id="PF02152">
    <property type="entry name" value="FolB"/>
    <property type="match status" value="1"/>
</dbReference>
<evidence type="ECO:0000313" key="9">
    <source>
        <dbReference type="Proteomes" id="UP001596425"/>
    </source>
</evidence>
<dbReference type="Gene3D" id="3.30.1130.10">
    <property type="match status" value="1"/>
</dbReference>
<dbReference type="GO" id="GO:0004150">
    <property type="term" value="F:dihydroneopterin aldolase activity"/>
    <property type="evidence" value="ECO:0007669"/>
    <property type="project" value="UniProtKB-EC"/>
</dbReference>
<dbReference type="InterPro" id="IPR006156">
    <property type="entry name" value="Dihydroneopterin_aldolase"/>
</dbReference>
<dbReference type="SUPFAM" id="SSF55620">
    <property type="entry name" value="Tetrahydrobiopterin biosynthesis enzymes-like"/>
    <property type="match status" value="1"/>
</dbReference>
<dbReference type="PANTHER" id="PTHR42844:SF1">
    <property type="entry name" value="DIHYDRONEOPTERIN ALDOLASE 1-RELATED"/>
    <property type="match status" value="1"/>
</dbReference>
<evidence type="ECO:0000256" key="6">
    <source>
        <dbReference type="RuleBase" id="RU362079"/>
    </source>
</evidence>